<dbReference type="InterPro" id="IPR001611">
    <property type="entry name" value="Leu-rich_rpt"/>
</dbReference>
<evidence type="ECO:0000256" key="1">
    <source>
        <dbReference type="ARBA" id="ARBA00022614"/>
    </source>
</evidence>
<dbReference type="PANTHER" id="PTHR46652:SF3">
    <property type="entry name" value="LEUCINE-RICH REPEAT-CONTAINING PROTEIN 9"/>
    <property type="match status" value="1"/>
</dbReference>
<dbReference type="Proteomes" id="UP000015354">
    <property type="component" value="Unassembled WGS sequence"/>
</dbReference>
<dbReference type="OrthoDB" id="1517790at2759"/>
<protein>
    <recommendedName>
        <fullName evidence="6">Protein phosphatase 1 regulatory subunit 7</fullName>
    </recommendedName>
</protein>
<keyword evidence="1" id="KW-0433">Leucine-rich repeat</keyword>
<dbReference type="Pfam" id="PF13855">
    <property type="entry name" value="LRR_8"/>
    <property type="match status" value="1"/>
</dbReference>
<dbReference type="SUPFAM" id="SSF52075">
    <property type="entry name" value="Outer arm dynein light chain 1"/>
    <property type="match status" value="1"/>
</dbReference>
<dbReference type="EMBL" id="ATMH01009075">
    <property type="protein sequence ID" value="EPY20268.1"/>
    <property type="molecule type" value="Genomic_DNA"/>
</dbReference>
<evidence type="ECO:0008006" key="6">
    <source>
        <dbReference type="Google" id="ProtNLM"/>
    </source>
</evidence>
<dbReference type="SMART" id="SM00365">
    <property type="entry name" value="LRR_SD22"/>
    <property type="match status" value="7"/>
</dbReference>
<feature type="region of interest" description="Disordered" evidence="3">
    <location>
        <begin position="1"/>
        <end position="24"/>
    </location>
</feature>
<dbReference type="Pfam" id="PF13516">
    <property type="entry name" value="LRR_6"/>
    <property type="match status" value="2"/>
</dbReference>
<evidence type="ECO:0000256" key="3">
    <source>
        <dbReference type="SAM" id="MobiDB-lite"/>
    </source>
</evidence>
<keyword evidence="2" id="KW-0677">Repeat</keyword>
<comment type="caution">
    <text evidence="4">The sequence shown here is derived from an EMBL/GenBank/DDBJ whole genome shotgun (WGS) entry which is preliminary data.</text>
</comment>
<dbReference type="PANTHER" id="PTHR46652">
    <property type="entry name" value="LEUCINE-RICH REPEAT AND IQ DOMAIN-CONTAINING PROTEIN 1-RELATED"/>
    <property type="match status" value="1"/>
</dbReference>
<accession>S9TUN2</accession>
<dbReference type="InterPro" id="IPR032675">
    <property type="entry name" value="LRR_dom_sf"/>
</dbReference>
<evidence type="ECO:0000256" key="2">
    <source>
        <dbReference type="ARBA" id="ARBA00022737"/>
    </source>
</evidence>
<proteinExistence type="predicted"/>
<dbReference type="PROSITE" id="PS51450">
    <property type="entry name" value="LRR"/>
    <property type="match status" value="4"/>
</dbReference>
<dbReference type="Gene3D" id="3.80.10.10">
    <property type="entry name" value="Ribonuclease Inhibitor"/>
    <property type="match status" value="6"/>
</dbReference>
<dbReference type="SMART" id="SM00364">
    <property type="entry name" value="LRR_BAC"/>
    <property type="match status" value="5"/>
</dbReference>
<dbReference type="SUPFAM" id="SSF52058">
    <property type="entry name" value="L domain-like"/>
    <property type="match status" value="3"/>
</dbReference>
<dbReference type="Pfam" id="PF12799">
    <property type="entry name" value="LRR_4"/>
    <property type="match status" value="1"/>
</dbReference>
<dbReference type="InterPro" id="IPR003591">
    <property type="entry name" value="Leu-rich_rpt_typical-subtyp"/>
</dbReference>
<dbReference type="SMART" id="SM00369">
    <property type="entry name" value="LRR_TYP"/>
    <property type="match status" value="13"/>
</dbReference>
<dbReference type="Pfam" id="PF14580">
    <property type="entry name" value="LRR_9"/>
    <property type="match status" value="1"/>
</dbReference>
<keyword evidence="5" id="KW-1185">Reference proteome</keyword>
<gene>
    <name evidence="4" type="ORF">STCU_09075</name>
</gene>
<sequence length="1540" mass="170546">MSQPRRNSRPTTGSVSGRLSSVTLSPEQIEKMKKDIQEGFRNADTEEALTVMGENNGWSRAMMLTTPHLMTEMHMFLMTFSRIPQIRFFPQLSCVKLMHVGLQSMQDISCLTLMEELWLVDNDIQKIEGLQSMPRLRKLFLQGNRITSMEGLQHTKYIRELWLCRNQITAITHVQHMTHLRALWMAGNPIASLSNLPFSATLSRLNELNLSGCQLHSLDDVAHIAVLPCLRKLWFADPLFGPNPLSQLNNYTTFTVHIVHSLEELDFNAIMPEQRGTAEAIHAKKAMYYKARVASVEKNWNVLERRTSQAVDAKVKALCTSVRDLSDALAPIAAELAERQAYAAGTLLQPEATYATSALDALRADMERAIGTHTVAMQKLLTGLRSAVERSSALQQRLRERLCAELHSGGNIKLEEGGPKDEWFQAAVDAIQSQFDVKRFTRRGIKGVRVNRVRRIVNRGQRLHFDHVVKGLCINMAEPTHQAAFVSLAAPVAPQVDLQDAVLQHALVYGVQPAPCTDPATTQYLRLTSGQREGFPLTNSLFVADELRLREAEKQRTSLTARAAGPGLLSAQVVLCRAYVGACEQLKGPTQHCMIAEHVYAKVFADNVLSAFRVDEEDKNVAVWHMFDRTLVVPEWVVDYTYLSEEVDRGGDTEECLGQPDVFQDFVGAQLPNVDPADWLDVLDFGTPLLEVMQQCQKESTADTIAQAEVAKVQSQAESVVSTAEAKASSASTSAPLSVHTLGTYAQQLGTTVEDLSFVQLRWRKITAVPDTFCTATLSSLTSLDLSKNDISTFAWAAVSTTAPNLQYLFLRDNNLAVIDAGSAVFAQLLVLDISNNVIDDVRAFEGVPRTFPSLRSLQTEGNLFILNRPHQELYLTALLTESIMQGQLVQINQLRWELPTQQSVARLLYDRTLDFSLKSVETGDSNTSLALQYVVQVANAAAWDPERTMDVFSLDGAVVPYRFYEAAITGLCARPELTDPQERSRFMLNKVIKAIQRMNARSPRKTSNASAQEPLWHASLNLITTFAYSSSLTRALDFCESLVNLRHLFLRNHFIASLAPVLSLHKLETLDVQGNQIAVLPSLVSLTHLRVVNLGFNNLTSVAEMGVLRELVELNVNGNRLSSLDTDYIAQLKQLKVLLLAYNELNDTAEFYALREVPAIEVLDMSGNPLEGDNTPEDAFLYFVYHFKQLKMLNGQPIAPSTVQKANSEFAGRMSGDMVSERVKVPESSWGSVVELDLSRCGLREVSMLDRFPSLIILRLEYNTLSRVDAVAHLRYLRALDLSHNRVGSVPASSPAIGDTLRGLPQLESLSLASNGIDDLVRAALDLPRLKFLNLSQNGLTVLDRGLDRLPQLRELLVDGNRLREFGAECFANCTMINIVSANDNVLRAVEGLAKLRHLKTLSIGANRLADVGAVLSVLVSTPVSSLLCIGNPMARKTQYRATVLSCLTNLRVLDKQAVSAEERMQLPPPPPPPDTVTSATPQFVLDMNGTGAYMNVGLALLHPTVGGRMKVLHNQSRVDTADGISGFRFGMIGRGRKL</sequence>
<evidence type="ECO:0000313" key="4">
    <source>
        <dbReference type="EMBL" id="EPY20268.1"/>
    </source>
</evidence>
<dbReference type="InterPro" id="IPR050836">
    <property type="entry name" value="SDS22/Internalin_LRR"/>
</dbReference>
<evidence type="ECO:0000313" key="5">
    <source>
        <dbReference type="Proteomes" id="UP000015354"/>
    </source>
</evidence>
<name>S9TUN2_9TRYP</name>
<reference evidence="4 5" key="1">
    <citation type="journal article" date="2013" name="PLoS ONE">
        <title>Predicting the Proteins of Angomonas deanei, Strigomonas culicis and Their Respective Endosymbionts Reveals New Aspects of the Trypanosomatidae Family.</title>
        <authorList>
            <person name="Motta M.C."/>
            <person name="Martins A.C."/>
            <person name="de Souza S.S."/>
            <person name="Catta-Preta C.M."/>
            <person name="Silva R."/>
            <person name="Klein C.C."/>
            <person name="de Almeida L.G."/>
            <person name="de Lima Cunha O."/>
            <person name="Ciapina L.P."/>
            <person name="Brocchi M."/>
            <person name="Colabardini A.C."/>
            <person name="de Araujo Lima B."/>
            <person name="Machado C.R."/>
            <person name="de Almeida Soares C.M."/>
            <person name="Probst C.M."/>
            <person name="de Menezes C.B."/>
            <person name="Thompson C.E."/>
            <person name="Bartholomeu D.C."/>
            <person name="Gradia D.F."/>
            <person name="Pavoni D.P."/>
            <person name="Grisard E.C."/>
            <person name="Fantinatti-Garboggini F."/>
            <person name="Marchini F.K."/>
            <person name="Rodrigues-Luiz G.F."/>
            <person name="Wagner G."/>
            <person name="Goldman G.H."/>
            <person name="Fietto J.L."/>
            <person name="Elias M.C."/>
            <person name="Goldman M.H."/>
            <person name="Sagot M.F."/>
            <person name="Pereira M."/>
            <person name="Stoco P.H."/>
            <person name="de Mendonca-Neto R.P."/>
            <person name="Teixeira S.M."/>
            <person name="Maciel T.E."/>
            <person name="de Oliveira Mendes T.A."/>
            <person name="Urmenyi T.P."/>
            <person name="de Souza W."/>
            <person name="Schenkman S."/>
            <person name="de Vasconcelos A.T."/>
        </authorList>
    </citation>
    <scope>NUCLEOTIDE SEQUENCE [LARGE SCALE GENOMIC DNA]</scope>
</reference>
<organism evidence="4 5">
    <name type="scientific">Strigomonas culicis</name>
    <dbReference type="NCBI Taxonomy" id="28005"/>
    <lineage>
        <taxon>Eukaryota</taxon>
        <taxon>Discoba</taxon>
        <taxon>Euglenozoa</taxon>
        <taxon>Kinetoplastea</taxon>
        <taxon>Metakinetoplastina</taxon>
        <taxon>Trypanosomatida</taxon>
        <taxon>Trypanosomatidae</taxon>
        <taxon>Strigomonadinae</taxon>
        <taxon>Strigomonas</taxon>
    </lineage>
</organism>
<dbReference type="InterPro" id="IPR025875">
    <property type="entry name" value="Leu-rich_rpt_4"/>
</dbReference>